<comment type="caution">
    <text evidence="4">The sequence shown here is derived from an EMBL/GenBank/DDBJ whole genome shotgun (WGS) entry which is preliminary data.</text>
</comment>
<evidence type="ECO:0000313" key="4">
    <source>
        <dbReference type="EMBL" id="KAL3633912.1"/>
    </source>
</evidence>
<dbReference type="EMBL" id="JAVIJP010000044">
    <property type="protein sequence ID" value="KAL3626790.1"/>
    <property type="molecule type" value="Genomic_DNA"/>
</dbReference>
<keyword evidence="6" id="KW-1185">Reference proteome</keyword>
<feature type="signal peptide" evidence="2">
    <location>
        <begin position="1"/>
        <end position="22"/>
    </location>
</feature>
<evidence type="ECO:0000313" key="3">
    <source>
        <dbReference type="EMBL" id="KAL3626790.1"/>
    </source>
</evidence>
<dbReference type="EMBL" id="JAVIJP010000016">
    <property type="protein sequence ID" value="KAL3643400.1"/>
    <property type="molecule type" value="Genomic_DNA"/>
</dbReference>
<proteinExistence type="predicted"/>
<feature type="compositionally biased region" description="Basic residues" evidence="1">
    <location>
        <begin position="77"/>
        <end position="89"/>
    </location>
</feature>
<dbReference type="Proteomes" id="UP001632038">
    <property type="component" value="Unassembled WGS sequence"/>
</dbReference>
<evidence type="ECO:0000256" key="2">
    <source>
        <dbReference type="SAM" id="SignalP"/>
    </source>
</evidence>
<keyword evidence="2" id="KW-0732">Signal</keyword>
<accession>A0ABD3CW62</accession>
<feature type="region of interest" description="Disordered" evidence="1">
    <location>
        <begin position="59"/>
        <end position="110"/>
    </location>
</feature>
<evidence type="ECO:0000256" key="1">
    <source>
        <dbReference type="SAM" id="MobiDB-lite"/>
    </source>
</evidence>
<dbReference type="EMBL" id="JAVIJP010000029">
    <property type="protein sequence ID" value="KAL3633912.1"/>
    <property type="molecule type" value="Genomic_DNA"/>
</dbReference>
<reference evidence="6" key="1">
    <citation type="journal article" date="2024" name="IScience">
        <title>Strigolactones Initiate the Formation of Haustorium-like Structures in Castilleja.</title>
        <authorList>
            <person name="Buerger M."/>
            <person name="Peterson D."/>
            <person name="Chory J."/>
        </authorList>
    </citation>
    <scope>NUCLEOTIDE SEQUENCE [LARGE SCALE GENOMIC DNA]</scope>
</reference>
<evidence type="ECO:0000313" key="5">
    <source>
        <dbReference type="EMBL" id="KAL3643400.1"/>
    </source>
</evidence>
<protein>
    <submittedName>
        <fullName evidence="4">Uncharacterized protein</fullName>
    </submittedName>
</protein>
<name>A0ABD3CW62_9LAMI</name>
<feature type="chain" id="PRO_5044724685" evidence="2">
    <location>
        <begin position="23"/>
        <end position="110"/>
    </location>
</feature>
<reference evidence="4" key="2">
    <citation type="submission" date="2024-11" db="EMBL/GenBank/DDBJ databases">
        <authorList>
            <person name="Burger M."/>
            <person name="Chory J."/>
        </authorList>
    </citation>
    <scope>NUCLEOTIDE SEQUENCE</scope>
    <source>
        <strain evidence="4">Tecolote</strain>
        <tissue evidence="4">Flower</tissue>
    </source>
</reference>
<sequence length="110" mass="11541">MGFRFPLFCVFLALSAAAGISAAGHSAPPPATDCSSLVLTMADCLSYVTADGSGRASLCTRRRAAQPGGAAADARRGRPRRRRLRHTRGVPRDRLGFGAAGLRYGDEGHV</sequence>
<evidence type="ECO:0000313" key="6">
    <source>
        <dbReference type="Proteomes" id="UP001632038"/>
    </source>
</evidence>
<gene>
    <name evidence="5" type="ORF">CASFOL_014215</name>
    <name evidence="4" type="ORF">CASFOL_022674</name>
    <name evidence="3" type="ORF">CASFOL_029362</name>
</gene>
<dbReference type="AlphaFoldDB" id="A0ABD3CW62"/>
<organism evidence="4 6">
    <name type="scientific">Castilleja foliolosa</name>
    <dbReference type="NCBI Taxonomy" id="1961234"/>
    <lineage>
        <taxon>Eukaryota</taxon>
        <taxon>Viridiplantae</taxon>
        <taxon>Streptophyta</taxon>
        <taxon>Embryophyta</taxon>
        <taxon>Tracheophyta</taxon>
        <taxon>Spermatophyta</taxon>
        <taxon>Magnoliopsida</taxon>
        <taxon>eudicotyledons</taxon>
        <taxon>Gunneridae</taxon>
        <taxon>Pentapetalae</taxon>
        <taxon>asterids</taxon>
        <taxon>lamiids</taxon>
        <taxon>Lamiales</taxon>
        <taxon>Orobanchaceae</taxon>
        <taxon>Pedicularideae</taxon>
        <taxon>Castillejinae</taxon>
        <taxon>Castilleja</taxon>
    </lineage>
</organism>